<evidence type="ECO:0000313" key="1">
    <source>
        <dbReference type="EMBL" id="PSB47059.1"/>
    </source>
</evidence>
<organism evidence="1 2">
    <name type="scientific">Chamaesiphon polymorphus CCALA 037</name>
    <dbReference type="NCBI Taxonomy" id="2107692"/>
    <lineage>
        <taxon>Bacteria</taxon>
        <taxon>Bacillati</taxon>
        <taxon>Cyanobacteriota</taxon>
        <taxon>Cyanophyceae</taxon>
        <taxon>Gomontiellales</taxon>
        <taxon>Chamaesiphonaceae</taxon>
        <taxon>Chamaesiphon</taxon>
    </lineage>
</organism>
<dbReference type="AlphaFoldDB" id="A0A2T1FQ72"/>
<protein>
    <submittedName>
        <fullName evidence="1">Pilus assembly protein</fullName>
    </submittedName>
</protein>
<dbReference type="Proteomes" id="UP000238937">
    <property type="component" value="Unassembled WGS sequence"/>
</dbReference>
<gene>
    <name evidence="1" type="ORF">C7B77_24515</name>
</gene>
<feature type="non-terminal residue" evidence="1">
    <location>
        <position position="1"/>
    </location>
</feature>
<dbReference type="Gene3D" id="3.30.70.60">
    <property type="match status" value="1"/>
</dbReference>
<comment type="caution">
    <text evidence="1">The sequence shown here is derived from an EMBL/GenBank/DDBJ whole genome shotgun (WGS) entry which is preliminary data.</text>
</comment>
<reference evidence="1 2" key="1">
    <citation type="submission" date="2018-03" db="EMBL/GenBank/DDBJ databases">
        <title>The ancient ancestry and fast evolution of plastids.</title>
        <authorList>
            <person name="Moore K.R."/>
            <person name="Magnabosco C."/>
            <person name="Momper L."/>
            <person name="Gold D.A."/>
            <person name="Bosak T."/>
            <person name="Fournier G.P."/>
        </authorList>
    </citation>
    <scope>NUCLEOTIDE SEQUENCE [LARGE SCALE GENOMIC DNA]</scope>
    <source>
        <strain evidence="1 2">CCALA 037</strain>
    </source>
</reference>
<dbReference type="EMBL" id="PVWO01000467">
    <property type="protein sequence ID" value="PSB47059.1"/>
    <property type="molecule type" value="Genomic_DNA"/>
</dbReference>
<accession>A0A2T1FQ72</accession>
<evidence type="ECO:0000313" key="2">
    <source>
        <dbReference type="Proteomes" id="UP000238937"/>
    </source>
</evidence>
<sequence>ANDKKLDTLLLDLNKLVNIRQGQLQKFTPELVPADSGSNGAAIVKDGSLGTALNNKIKRKVVAVEVSGNFEQIQSILRTIERLDQLLLIEDFKADVDKSTQKIVVDTQGRLIPQPESTIKTSFKIQALMPLSPAEQAAATPPPPPPAKK</sequence>
<name>A0A2T1FQ72_9CYAN</name>
<proteinExistence type="predicted"/>
<keyword evidence="2" id="KW-1185">Reference proteome</keyword>
<dbReference type="InterPro" id="IPR014717">
    <property type="entry name" value="Transl_elong_EF1B/ribsomal_bS6"/>
</dbReference>